<proteinExistence type="inferred from homology"/>
<feature type="binding site" evidence="5">
    <location>
        <position position="187"/>
    </location>
    <ligand>
        <name>Ca(2+)</name>
        <dbReference type="ChEBI" id="CHEBI:29108"/>
    </ligand>
</feature>
<dbReference type="GO" id="GO:0005576">
    <property type="term" value="C:extracellular region"/>
    <property type="evidence" value="ECO:0007669"/>
    <property type="project" value="UniProtKB-SubCell"/>
</dbReference>
<evidence type="ECO:0000259" key="9">
    <source>
        <dbReference type="SMART" id="SM00085"/>
    </source>
</evidence>
<dbReference type="CDD" id="cd04707">
    <property type="entry name" value="otoconin_90"/>
    <property type="match status" value="1"/>
</dbReference>
<dbReference type="InterPro" id="IPR041798">
    <property type="entry name" value="Otoconin-90"/>
</dbReference>
<evidence type="ECO:0000313" key="10">
    <source>
        <dbReference type="Ensembl" id="ENSORLP00020018723.1"/>
    </source>
</evidence>
<protein>
    <submittedName>
        <fullName evidence="10">Otoconin 90</fullName>
    </submittedName>
</protein>
<dbReference type="PROSITE" id="PS00118">
    <property type="entry name" value="PA2_HIS"/>
    <property type="match status" value="1"/>
</dbReference>
<comment type="subcellular location">
    <subcellularLocation>
        <location evidence="1">Secreted</location>
    </subcellularLocation>
</comment>
<dbReference type="GO" id="GO:0005509">
    <property type="term" value="F:calcium ion binding"/>
    <property type="evidence" value="ECO:0007669"/>
    <property type="project" value="InterPro"/>
</dbReference>
<feature type="disulfide bond" evidence="6">
    <location>
        <begin position="201"/>
        <end position="256"/>
    </location>
</feature>
<feature type="disulfide bond" evidence="6">
    <location>
        <begin position="208"/>
        <end position="249"/>
    </location>
</feature>
<dbReference type="GO" id="GO:0050482">
    <property type="term" value="P:arachidonate secretion"/>
    <property type="evidence" value="ECO:0007669"/>
    <property type="project" value="InterPro"/>
</dbReference>
<feature type="compositionally biased region" description="Pro residues" evidence="8">
    <location>
        <begin position="274"/>
        <end position="289"/>
    </location>
</feature>
<comment type="cofactor">
    <cofactor evidence="5">
        <name>Ca(2+)</name>
        <dbReference type="ChEBI" id="CHEBI:29108"/>
    </cofactor>
    <text evidence="5">Binds 1 Ca(2+) ion per subunit.</text>
</comment>
<evidence type="ECO:0000256" key="6">
    <source>
        <dbReference type="PIRSR" id="PIRSR601211-3"/>
    </source>
</evidence>
<feature type="disulfide bond" evidence="6">
    <location>
        <begin position="186"/>
        <end position="202"/>
    </location>
</feature>
<dbReference type="InterPro" id="IPR036444">
    <property type="entry name" value="PLipase_A2_dom_sf"/>
</dbReference>
<dbReference type="Gene3D" id="1.20.90.10">
    <property type="entry name" value="Phospholipase A2 domain"/>
    <property type="match status" value="3"/>
</dbReference>
<keyword evidence="3 6" id="KW-1015">Disulfide bond</keyword>
<evidence type="ECO:0000256" key="3">
    <source>
        <dbReference type="ARBA" id="ARBA00023157"/>
    </source>
</evidence>
<evidence type="ECO:0000256" key="4">
    <source>
        <dbReference type="PIRSR" id="PIRSR601211-1"/>
    </source>
</evidence>
<keyword evidence="5" id="KW-0479">Metal-binding</keyword>
<feature type="compositionally biased region" description="Low complexity" evidence="8">
    <location>
        <begin position="296"/>
        <end position="305"/>
    </location>
</feature>
<evidence type="ECO:0000256" key="5">
    <source>
        <dbReference type="PIRSR" id="PIRSR601211-2"/>
    </source>
</evidence>
<reference key="1">
    <citation type="journal article" date="2007" name="Nature">
        <title>The medaka draft genome and insights into vertebrate genome evolution.</title>
        <authorList>
            <person name="Kasahara M."/>
            <person name="Naruse K."/>
            <person name="Sasaki S."/>
            <person name="Nakatani Y."/>
            <person name="Qu W."/>
            <person name="Ahsan B."/>
            <person name="Yamada T."/>
            <person name="Nagayasu Y."/>
            <person name="Doi K."/>
            <person name="Kasai Y."/>
            <person name="Jindo T."/>
            <person name="Kobayashi D."/>
            <person name="Shimada A."/>
            <person name="Toyoda A."/>
            <person name="Kuroki Y."/>
            <person name="Fujiyama A."/>
            <person name="Sasaki T."/>
            <person name="Shimizu A."/>
            <person name="Asakawa S."/>
            <person name="Shimizu N."/>
            <person name="Hashimoto S."/>
            <person name="Yang J."/>
            <person name="Lee Y."/>
            <person name="Matsushima K."/>
            <person name="Sugano S."/>
            <person name="Sakaizumi M."/>
            <person name="Narita T."/>
            <person name="Ohishi K."/>
            <person name="Haga S."/>
            <person name="Ohta F."/>
            <person name="Nomoto H."/>
            <person name="Nogata K."/>
            <person name="Morishita T."/>
            <person name="Endo T."/>
            <person name="Shin-I T."/>
            <person name="Takeda H."/>
            <person name="Morishita S."/>
            <person name="Kohara Y."/>
        </authorList>
    </citation>
    <scope>NUCLEOTIDE SEQUENCE [LARGE SCALE GENOMIC DNA]</scope>
    <source>
        <strain>Hd-rR</strain>
    </source>
</reference>
<dbReference type="Pfam" id="PF00068">
    <property type="entry name" value="Phospholip_A2_1"/>
    <property type="match status" value="1"/>
</dbReference>
<accession>A0A3P9LDL1</accession>
<reference evidence="10" key="3">
    <citation type="submission" date="2025-08" db="UniProtKB">
        <authorList>
            <consortium name="Ensembl"/>
        </authorList>
    </citation>
    <scope>IDENTIFICATION</scope>
    <source>
        <strain evidence="10">HNI</strain>
    </source>
</reference>
<reference evidence="10" key="4">
    <citation type="submission" date="2025-09" db="UniProtKB">
        <authorList>
            <consortium name="Ensembl"/>
        </authorList>
    </citation>
    <scope>IDENTIFICATION</scope>
    <source>
        <strain evidence="10">HNI</strain>
    </source>
</reference>
<dbReference type="AlphaFoldDB" id="A0A3P9LDL1"/>
<sequence length="327" mass="36319">YYCLGLRFTWLHAIFHNFPSLLNFASKLRCASGICPRDLEDYGCSCRYAARGNPVDPLDLVWGLPMHVLTFVQTLCLDADVGDTCQQKFCECDQAAIACLTLSHYNASLRGFAESACFVANHSGLRGSEVSVSVTEPPSSVSECSLSFSVSSSDGRSRKEMPALGQMLHCLTGRCPQEYEMYGCYCGREGAGQPVDRLDRCCFFHQCCLKQLSAMGCRAERSRSVQVSCEEHKPRCQGATLCDKLQCVCDKTTAECMAAAQFNHRPAPQQCRGPSPPCRRPSRPPPVQEPPESSEEQQQSDTPPQWQRARQLPPGLGLKTRQKWEKQ</sequence>
<feature type="disulfide bond" evidence="6">
    <location>
        <begin position="217"/>
        <end position="242"/>
    </location>
</feature>
<dbReference type="InterPro" id="IPR001211">
    <property type="entry name" value="PLA2"/>
</dbReference>
<feature type="region of interest" description="Disordered" evidence="8">
    <location>
        <begin position="266"/>
        <end position="327"/>
    </location>
</feature>
<feature type="disulfide bond" evidence="6">
    <location>
        <begin position="236"/>
        <end position="247"/>
    </location>
</feature>
<dbReference type="GO" id="GO:0006644">
    <property type="term" value="P:phospholipid metabolic process"/>
    <property type="evidence" value="ECO:0007669"/>
    <property type="project" value="InterPro"/>
</dbReference>
<name>A0A3P9LDL1_ORYLA</name>
<dbReference type="GO" id="GO:0016042">
    <property type="term" value="P:lipid catabolic process"/>
    <property type="evidence" value="ECO:0007669"/>
    <property type="project" value="InterPro"/>
</dbReference>
<evidence type="ECO:0000313" key="11">
    <source>
        <dbReference type="Proteomes" id="UP000265180"/>
    </source>
</evidence>
<feature type="domain" description="Phospholipase A2-like central" evidence="9">
    <location>
        <begin position="160"/>
        <end position="272"/>
    </location>
</feature>
<dbReference type="InterPro" id="IPR016090">
    <property type="entry name" value="PLA2-like_dom"/>
</dbReference>
<dbReference type="PANTHER" id="PTHR11716">
    <property type="entry name" value="PHOSPHOLIPASE A2 FAMILY MEMBER"/>
    <property type="match status" value="1"/>
</dbReference>
<reference evidence="10 11" key="2">
    <citation type="submission" date="2017-04" db="EMBL/GenBank/DDBJ databases">
        <title>CpG methylation of centromeres and impact of large insertions on vertebrate speciation.</title>
        <authorList>
            <person name="Ichikawa K."/>
            <person name="Yoshimura J."/>
            <person name="Morishita S."/>
        </authorList>
    </citation>
    <scope>NUCLEOTIDE SEQUENCE</scope>
    <source>
        <strain evidence="10 11">HNI</strain>
    </source>
</reference>
<dbReference type="Ensembl" id="ENSORLT00020027632.1">
    <property type="protein sequence ID" value="ENSORLP00020018723.1"/>
    <property type="gene ID" value="ENSORLG00020019678.1"/>
</dbReference>
<feature type="binding site" evidence="5">
    <location>
        <position position="185"/>
    </location>
    <ligand>
        <name>Ca(2+)</name>
        <dbReference type="ChEBI" id="CHEBI:29108"/>
    </ligand>
</feature>
<dbReference type="InterPro" id="IPR033113">
    <property type="entry name" value="PLA2_histidine"/>
</dbReference>
<feature type="active site" evidence="4">
    <location>
        <position position="250"/>
    </location>
</feature>
<comment type="similarity">
    <text evidence="7">Belongs to the phospholipase A2 family.</text>
</comment>
<dbReference type="GO" id="GO:0004623">
    <property type="term" value="F:phospholipase A2 activity"/>
    <property type="evidence" value="ECO:0007669"/>
    <property type="project" value="InterPro"/>
</dbReference>
<evidence type="ECO:0000256" key="2">
    <source>
        <dbReference type="ARBA" id="ARBA00022525"/>
    </source>
</evidence>
<feature type="active site" evidence="4">
    <location>
        <position position="205"/>
    </location>
</feature>
<dbReference type="SMART" id="SM00085">
    <property type="entry name" value="PA2c"/>
    <property type="match status" value="1"/>
</dbReference>
<keyword evidence="2" id="KW-0964">Secreted</keyword>
<keyword evidence="5" id="KW-0106">Calcium</keyword>
<dbReference type="PANTHER" id="PTHR11716:SF1">
    <property type="entry name" value="OTOCONIN-90"/>
    <property type="match status" value="1"/>
</dbReference>
<dbReference type="Proteomes" id="UP000265180">
    <property type="component" value="Chromosome 17"/>
</dbReference>
<evidence type="ECO:0000256" key="8">
    <source>
        <dbReference type="SAM" id="MobiDB-lite"/>
    </source>
</evidence>
<dbReference type="SUPFAM" id="SSF48619">
    <property type="entry name" value="Phospholipase A2, PLA2"/>
    <property type="match status" value="2"/>
</dbReference>
<evidence type="ECO:0000256" key="7">
    <source>
        <dbReference type="RuleBase" id="RU003654"/>
    </source>
</evidence>
<evidence type="ECO:0000256" key="1">
    <source>
        <dbReference type="ARBA" id="ARBA00004613"/>
    </source>
</evidence>
<organism evidence="10 11">
    <name type="scientific">Oryzias latipes</name>
    <name type="common">Japanese rice fish</name>
    <name type="synonym">Japanese killifish</name>
    <dbReference type="NCBI Taxonomy" id="8090"/>
    <lineage>
        <taxon>Eukaryota</taxon>
        <taxon>Metazoa</taxon>
        <taxon>Chordata</taxon>
        <taxon>Craniata</taxon>
        <taxon>Vertebrata</taxon>
        <taxon>Euteleostomi</taxon>
        <taxon>Actinopterygii</taxon>
        <taxon>Neopterygii</taxon>
        <taxon>Teleostei</taxon>
        <taxon>Neoteleostei</taxon>
        <taxon>Acanthomorphata</taxon>
        <taxon>Ovalentaria</taxon>
        <taxon>Atherinomorphae</taxon>
        <taxon>Beloniformes</taxon>
        <taxon>Adrianichthyidae</taxon>
        <taxon>Oryziinae</taxon>
        <taxon>Oryzias</taxon>
    </lineage>
</organism>